<dbReference type="InterPro" id="IPR016181">
    <property type="entry name" value="Acyl_CoA_acyltransferase"/>
</dbReference>
<dbReference type="RefSeq" id="WP_191174665.1">
    <property type="nucleotide sequence ID" value="NZ_JACWMW010000001.1"/>
</dbReference>
<dbReference type="PANTHER" id="PTHR43617:SF33">
    <property type="entry name" value="SPORE COAT POLYSACCHARIDE BIOSYNTHESIS PROTEIN SPSD"/>
    <property type="match status" value="1"/>
</dbReference>
<dbReference type="PROSITE" id="PS51186">
    <property type="entry name" value="GNAT"/>
    <property type="match status" value="1"/>
</dbReference>
<protein>
    <submittedName>
        <fullName evidence="2">GNAT family N-acetyltransferase</fullName>
    </submittedName>
</protein>
<proteinExistence type="predicted"/>
<sequence>MPLSVEIKKVTIADIDTLLNLSRKTFFDAFAHLNNAADMESYAANAFIKQRFEEELRNPGSEFYFALFEGNIAGYIKLNYNTAQTELQDPAALEIERIYILNEYQGKQIGKQLIDFAIDTAISQKLSYVWLGVWEHNTKAISFYKNKGFEQFGSHPFMLGSDEQTDIMMKLAL</sequence>
<comment type="caution">
    <text evidence="2">The sequence shown here is derived from an EMBL/GenBank/DDBJ whole genome shotgun (WGS) entry which is preliminary data.</text>
</comment>
<dbReference type="CDD" id="cd04301">
    <property type="entry name" value="NAT_SF"/>
    <property type="match status" value="1"/>
</dbReference>
<name>A0ABR7X2K5_9SPHI</name>
<accession>A0ABR7X2K5</accession>
<dbReference type="EMBL" id="JACWMW010000001">
    <property type="protein sequence ID" value="MBD1384816.1"/>
    <property type="molecule type" value="Genomic_DNA"/>
</dbReference>
<dbReference type="Pfam" id="PF00583">
    <property type="entry name" value="Acetyltransf_1"/>
    <property type="match status" value="1"/>
</dbReference>
<dbReference type="InterPro" id="IPR000182">
    <property type="entry name" value="GNAT_dom"/>
</dbReference>
<dbReference type="PANTHER" id="PTHR43617">
    <property type="entry name" value="L-AMINO ACID N-ACETYLTRANSFERASE"/>
    <property type="match status" value="1"/>
</dbReference>
<evidence type="ECO:0000313" key="2">
    <source>
        <dbReference type="EMBL" id="MBD1384816.1"/>
    </source>
</evidence>
<keyword evidence="3" id="KW-1185">Reference proteome</keyword>
<organism evidence="2 3">
    <name type="scientific">Mucilaginibacter rigui</name>
    <dbReference type="NCBI Taxonomy" id="534635"/>
    <lineage>
        <taxon>Bacteria</taxon>
        <taxon>Pseudomonadati</taxon>
        <taxon>Bacteroidota</taxon>
        <taxon>Sphingobacteriia</taxon>
        <taxon>Sphingobacteriales</taxon>
        <taxon>Sphingobacteriaceae</taxon>
        <taxon>Mucilaginibacter</taxon>
    </lineage>
</organism>
<evidence type="ECO:0000259" key="1">
    <source>
        <dbReference type="PROSITE" id="PS51186"/>
    </source>
</evidence>
<dbReference type="InterPro" id="IPR050276">
    <property type="entry name" value="MshD_Acetyltransferase"/>
</dbReference>
<feature type="domain" description="N-acetyltransferase" evidence="1">
    <location>
        <begin position="5"/>
        <end position="173"/>
    </location>
</feature>
<dbReference type="SUPFAM" id="SSF55729">
    <property type="entry name" value="Acyl-CoA N-acyltransferases (Nat)"/>
    <property type="match status" value="1"/>
</dbReference>
<gene>
    <name evidence="2" type="ORF">IDJ75_05970</name>
</gene>
<dbReference type="Proteomes" id="UP000618754">
    <property type="component" value="Unassembled WGS sequence"/>
</dbReference>
<dbReference type="Gene3D" id="3.40.630.30">
    <property type="match status" value="1"/>
</dbReference>
<evidence type="ECO:0000313" key="3">
    <source>
        <dbReference type="Proteomes" id="UP000618754"/>
    </source>
</evidence>
<reference evidence="2 3" key="1">
    <citation type="submission" date="2020-09" db="EMBL/GenBank/DDBJ databases">
        <title>Novel species of Mucilaginibacter isolated from a glacier on the Tibetan Plateau.</title>
        <authorList>
            <person name="Liu Q."/>
            <person name="Xin Y.-H."/>
        </authorList>
    </citation>
    <scope>NUCLEOTIDE SEQUENCE [LARGE SCALE GENOMIC DNA]</scope>
    <source>
        <strain evidence="2 3">CGMCC 1.13878</strain>
    </source>
</reference>